<feature type="region of interest" description="Disordered" evidence="1">
    <location>
        <begin position="143"/>
        <end position="167"/>
    </location>
</feature>
<comment type="caution">
    <text evidence="2">The sequence shown here is derived from an EMBL/GenBank/DDBJ whole genome shotgun (WGS) entry which is preliminary data.</text>
</comment>
<proteinExistence type="predicted"/>
<feature type="compositionally biased region" description="Polar residues" evidence="1">
    <location>
        <begin position="299"/>
        <end position="308"/>
    </location>
</feature>
<reference evidence="2 3" key="1">
    <citation type="journal article" date="2021" name="Elife">
        <title>Chloroplast acquisition without the gene transfer in kleptoplastic sea slugs, Plakobranchus ocellatus.</title>
        <authorList>
            <person name="Maeda T."/>
            <person name="Takahashi S."/>
            <person name="Yoshida T."/>
            <person name="Shimamura S."/>
            <person name="Takaki Y."/>
            <person name="Nagai Y."/>
            <person name="Toyoda A."/>
            <person name="Suzuki Y."/>
            <person name="Arimoto A."/>
            <person name="Ishii H."/>
            <person name="Satoh N."/>
            <person name="Nishiyama T."/>
            <person name="Hasebe M."/>
            <person name="Maruyama T."/>
            <person name="Minagawa J."/>
            <person name="Obokata J."/>
            <person name="Shigenobu S."/>
        </authorList>
    </citation>
    <scope>NUCLEOTIDE SEQUENCE [LARGE SCALE GENOMIC DNA]</scope>
</reference>
<evidence type="ECO:0000313" key="2">
    <source>
        <dbReference type="EMBL" id="GFN84289.1"/>
    </source>
</evidence>
<protein>
    <submittedName>
        <fullName evidence="2">Protein mon2 homolog</fullName>
    </submittedName>
</protein>
<dbReference type="AlphaFoldDB" id="A0AAV3YMF6"/>
<organism evidence="2 3">
    <name type="scientific">Plakobranchus ocellatus</name>
    <dbReference type="NCBI Taxonomy" id="259542"/>
    <lineage>
        <taxon>Eukaryota</taxon>
        <taxon>Metazoa</taxon>
        <taxon>Spiralia</taxon>
        <taxon>Lophotrochozoa</taxon>
        <taxon>Mollusca</taxon>
        <taxon>Gastropoda</taxon>
        <taxon>Heterobranchia</taxon>
        <taxon>Euthyneura</taxon>
        <taxon>Panpulmonata</taxon>
        <taxon>Sacoglossa</taxon>
        <taxon>Placobranchoidea</taxon>
        <taxon>Plakobranchidae</taxon>
        <taxon>Plakobranchus</taxon>
    </lineage>
</organism>
<feature type="compositionally biased region" description="Basic and acidic residues" evidence="1">
    <location>
        <begin position="143"/>
        <end position="160"/>
    </location>
</feature>
<feature type="region of interest" description="Disordered" evidence="1">
    <location>
        <begin position="290"/>
        <end position="317"/>
    </location>
</feature>
<evidence type="ECO:0000313" key="3">
    <source>
        <dbReference type="Proteomes" id="UP000735302"/>
    </source>
</evidence>
<dbReference type="EMBL" id="BLXT01001295">
    <property type="protein sequence ID" value="GFN84289.1"/>
    <property type="molecule type" value="Genomic_DNA"/>
</dbReference>
<name>A0AAV3YMF6_9GAST</name>
<feature type="region of interest" description="Disordered" evidence="1">
    <location>
        <begin position="331"/>
        <end position="352"/>
    </location>
</feature>
<dbReference type="Proteomes" id="UP000735302">
    <property type="component" value="Unassembled WGS sequence"/>
</dbReference>
<sequence>MRVDETDLGYRSVFSRDDRERRHWILEPSLFAVAKLLESGLVNLGRVEVLWRPVTAHLLEADENQEAPGFRRLVDGIFVHLISAGLFRVFPFFFRGLIGLSKTPCYPADNRRIDRKTDEHEVDTRTVKLEATVTAQLLRLQNKDDYGDDDDKKEGEKVEGEGVGGMKWEKNEGEENTLYFVQADASDLTTTLFKGTLQMSGRVPYALCHRRPPKDGLEVSQWRSPCGITIIALIVATSDSHIVHPRAHAIIGSCWSLFSSSSPIFFLLRERKGKYFLSRNRIACDTQLALTPGKRTTTDHQPSSATPGQPSPLLTPPSICLPVTSGGDHYRDLYGPEGPRLPGELEDSKNSRKLTLRQRPEFFPVALIRPLELTI</sequence>
<evidence type="ECO:0000256" key="1">
    <source>
        <dbReference type="SAM" id="MobiDB-lite"/>
    </source>
</evidence>
<accession>A0AAV3YMF6</accession>
<keyword evidence="3" id="KW-1185">Reference proteome</keyword>
<gene>
    <name evidence="2" type="ORF">PoB_001079500</name>
</gene>